<keyword evidence="2" id="KW-1185">Reference proteome</keyword>
<dbReference type="Proteomes" id="UP000528945">
    <property type="component" value="Unassembled WGS sequence"/>
</dbReference>
<dbReference type="EMBL" id="JACIDB010000010">
    <property type="protein sequence ID" value="MBB3877002.1"/>
    <property type="molecule type" value="Genomic_DNA"/>
</dbReference>
<gene>
    <name evidence="1" type="ORF">GGR47_003270</name>
</gene>
<sequence>MTCATDAIWPVELRWREERIGRGHRLAQPVRIVVSPKTLAGIVGYAASRAHGGEFELTMASGAVLMVHGAELERWASDPTGLPREMPDTIWRVDMAHMSEVAEAIEGFRKAMGGLVAAGVLAPAAAQCFVERFHVAIASLPLSALSLWRP</sequence>
<organism evidence="1 2">
    <name type="scientific">Sphingomonas aquatilis</name>
    <dbReference type="NCBI Taxonomy" id="93063"/>
    <lineage>
        <taxon>Bacteria</taxon>
        <taxon>Pseudomonadati</taxon>
        <taxon>Pseudomonadota</taxon>
        <taxon>Alphaproteobacteria</taxon>
        <taxon>Sphingomonadales</taxon>
        <taxon>Sphingomonadaceae</taxon>
        <taxon>Sphingomonas</taxon>
    </lineage>
</organism>
<evidence type="ECO:0000313" key="2">
    <source>
        <dbReference type="Proteomes" id="UP000528945"/>
    </source>
</evidence>
<protein>
    <submittedName>
        <fullName evidence="1">Uncharacterized protein</fullName>
    </submittedName>
</protein>
<evidence type="ECO:0000313" key="1">
    <source>
        <dbReference type="EMBL" id="MBB3877002.1"/>
    </source>
</evidence>
<accession>A0AAW3TWP0</accession>
<reference evidence="1 2" key="1">
    <citation type="submission" date="2020-08" db="EMBL/GenBank/DDBJ databases">
        <title>Genomic Encyclopedia of Type Strains, Phase IV (KMG-IV): sequencing the most valuable type-strain genomes for metagenomic binning, comparative biology and taxonomic classification.</title>
        <authorList>
            <person name="Goeker M."/>
        </authorList>
    </citation>
    <scope>NUCLEOTIDE SEQUENCE [LARGE SCALE GENOMIC DNA]</scope>
    <source>
        <strain evidence="1 2">DSM 15581</strain>
    </source>
</reference>
<dbReference type="RefSeq" id="WP_147036673.1">
    <property type="nucleotide sequence ID" value="NZ_JACIDB010000010.1"/>
</dbReference>
<comment type="caution">
    <text evidence="1">The sequence shown here is derived from an EMBL/GenBank/DDBJ whole genome shotgun (WGS) entry which is preliminary data.</text>
</comment>
<dbReference type="AlphaFoldDB" id="A0AAW3TWP0"/>
<proteinExistence type="predicted"/>
<name>A0AAW3TWP0_9SPHN</name>